<protein>
    <submittedName>
        <fullName evidence="2">Metallophosphoesterase</fullName>
    </submittedName>
</protein>
<dbReference type="InterPro" id="IPR029052">
    <property type="entry name" value="Metallo-depent_PP-like"/>
</dbReference>
<dbReference type="InterPro" id="IPR024173">
    <property type="entry name" value="Pesterase_MJ0037-like"/>
</dbReference>
<evidence type="ECO:0000313" key="3">
    <source>
        <dbReference type="Proteomes" id="UP000783863"/>
    </source>
</evidence>
<dbReference type="SUPFAM" id="SSF56300">
    <property type="entry name" value="Metallo-dependent phosphatases"/>
    <property type="match status" value="1"/>
</dbReference>
<dbReference type="Pfam" id="PF12850">
    <property type="entry name" value="Metallophos_2"/>
    <property type="match status" value="1"/>
</dbReference>
<name>A0A8J7YL41_9EURY</name>
<dbReference type="Proteomes" id="UP000783863">
    <property type="component" value="Unassembled WGS sequence"/>
</dbReference>
<evidence type="ECO:0000313" key="2">
    <source>
        <dbReference type="EMBL" id="MBX0305184.1"/>
    </source>
</evidence>
<dbReference type="PANTHER" id="PTHR39323:SF1">
    <property type="entry name" value="BLR1149 PROTEIN"/>
    <property type="match status" value="1"/>
</dbReference>
<keyword evidence="3" id="KW-1185">Reference proteome</keyword>
<dbReference type="EMBL" id="RKLQ01000002">
    <property type="protein sequence ID" value="MBX0305184.1"/>
    <property type="molecule type" value="Genomic_DNA"/>
</dbReference>
<dbReference type="PANTHER" id="PTHR39323">
    <property type="entry name" value="BLR1149 PROTEIN"/>
    <property type="match status" value="1"/>
</dbReference>
<feature type="domain" description="Calcineurin-like phosphoesterase" evidence="1">
    <location>
        <begin position="21"/>
        <end position="159"/>
    </location>
</feature>
<sequence length="249" mass="26698">MRVEPVPGVPAATVDTDGQRLLALADYHAGIEAGLRYEGVELRSAASERRERLLAALDRTGADRLVVVGDLGHAIGSPFETEREELEALFSALTVPVTLVKGNHDGELEPVLDDVDTDVTITPGHGTTIGDVGFAHGHTWPSPAVLESAVVCVGHEHPVVKLEDEVGGNRKERAWLRGPLVPGSFEDHYDQPLDVDGDLVVFPAFNDRSGGTWVNVRGQDFLAPFLPAGVADAEAFLLDGTRLGDYRNV</sequence>
<dbReference type="Gene3D" id="3.60.21.10">
    <property type="match status" value="1"/>
</dbReference>
<accession>A0A8J7YL41</accession>
<dbReference type="AlphaFoldDB" id="A0A8J7YL41"/>
<evidence type="ECO:0000259" key="1">
    <source>
        <dbReference type="Pfam" id="PF12850"/>
    </source>
</evidence>
<dbReference type="RefSeq" id="WP_220589372.1">
    <property type="nucleotide sequence ID" value="NZ_RKLQ01000002.1"/>
</dbReference>
<comment type="caution">
    <text evidence="2">The sequence shown here is derived from an EMBL/GenBank/DDBJ whole genome shotgun (WGS) entry which is preliminary data.</text>
</comment>
<gene>
    <name evidence="2" type="ORF">EGD98_16065</name>
</gene>
<dbReference type="PIRSF" id="PIRSF000887">
    <property type="entry name" value="Pesterase_MJ0037"/>
    <property type="match status" value="1"/>
</dbReference>
<organism evidence="2 3">
    <name type="scientific">Haloarcula salinisoli</name>
    <dbReference type="NCBI Taxonomy" id="2487746"/>
    <lineage>
        <taxon>Archaea</taxon>
        <taxon>Methanobacteriati</taxon>
        <taxon>Methanobacteriota</taxon>
        <taxon>Stenosarchaea group</taxon>
        <taxon>Halobacteria</taxon>
        <taxon>Halobacteriales</taxon>
        <taxon>Haloarculaceae</taxon>
        <taxon>Haloarcula</taxon>
    </lineage>
</organism>
<dbReference type="InterPro" id="IPR024654">
    <property type="entry name" value="Calcineurin-like_PHP_lpxH"/>
</dbReference>
<dbReference type="CDD" id="cd07391">
    <property type="entry name" value="MPP_PF1019"/>
    <property type="match status" value="1"/>
</dbReference>
<reference evidence="2" key="1">
    <citation type="submission" date="2021-06" db="EMBL/GenBank/DDBJ databases">
        <title>Halomicroarcula sp. F24A a new haloarchaeum isolated from saline soil.</title>
        <authorList>
            <person name="Duran-Viseras A."/>
            <person name="Sanchez-Porro C."/>
            <person name="Ventosa A."/>
        </authorList>
    </citation>
    <scope>NUCLEOTIDE SEQUENCE</scope>
    <source>
        <strain evidence="2">F24A</strain>
    </source>
</reference>
<proteinExistence type="predicted"/>